<evidence type="ECO:0000256" key="12">
    <source>
        <dbReference type="ARBA" id="ARBA00022723"/>
    </source>
</evidence>
<dbReference type="Pfam" id="PF08029">
    <property type="entry name" value="HisG_C"/>
    <property type="match status" value="1"/>
</dbReference>
<evidence type="ECO:0000256" key="13">
    <source>
        <dbReference type="ARBA" id="ARBA00022741"/>
    </source>
</evidence>
<dbReference type="InterPro" id="IPR015867">
    <property type="entry name" value="N-reg_PII/ATP_PRibTrfase_C"/>
</dbReference>
<dbReference type="InterPro" id="IPR020621">
    <property type="entry name" value="ATP-PRT_HisG_long"/>
</dbReference>
<dbReference type="GO" id="GO:0005737">
    <property type="term" value="C:cytoplasm"/>
    <property type="evidence" value="ECO:0007669"/>
    <property type="project" value="UniProtKB-SubCell"/>
</dbReference>
<dbReference type="Gene3D" id="3.30.70.120">
    <property type="match status" value="1"/>
</dbReference>
<dbReference type="InterPro" id="IPR013115">
    <property type="entry name" value="HisG_C"/>
</dbReference>
<dbReference type="NCBIfam" id="TIGR00070">
    <property type="entry name" value="hisG"/>
    <property type="match status" value="1"/>
</dbReference>
<dbReference type="GO" id="GO:0005524">
    <property type="term" value="F:ATP binding"/>
    <property type="evidence" value="ECO:0007669"/>
    <property type="project" value="UniProtKB-KW"/>
</dbReference>
<evidence type="ECO:0000256" key="18">
    <source>
        <dbReference type="HAMAP-Rule" id="MF_00079"/>
    </source>
</evidence>
<dbReference type="Pfam" id="PF01634">
    <property type="entry name" value="HisG"/>
    <property type="match status" value="1"/>
</dbReference>
<feature type="domain" description="ATP phosphoribosyltransferase catalytic" evidence="19">
    <location>
        <begin position="49"/>
        <end position="203"/>
    </location>
</feature>
<organism evidence="21 22">
    <name type="scientific">Candidatus Egerieousia excrementavium</name>
    <dbReference type="NCBI Taxonomy" id="2840778"/>
    <lineage>
        <taxon>Bacteria</taxon>
        <taxon>Pseudomonadati</taxon>
        <taxon>Bacteroidota</taxon>
        <taxon>Bacteroidia</taxon>
        <taxon>Bacteroidales</taxon>
        <taxon>Candidatus Egerieousia</taxon>
    </lineage>
</organism>
<evidence type="ECO:0000256" key="9">
    <source>
        <dbReference type="ARBA" id="ARBA00022605"/>
    </source>
</evidence>
<dbReference type="PANTHER" id="PTHR21403">
    <property type="entry name" value="ATP PHOSPHORIBOSYLTRANSFERASE ATP-PRTASE"/>
    <property type="match status" value="1"/>
</dbReference>
<dbReference type="GO" id="GO:0003879">
    <property type="term" value="F:ATP phosphoribosyltransferase activity"/>
    <property type="evidence" value="ECO:0007669"/>
    <property type="project" value="UniProtKB-UniRule"/>
</dbReference>
<accession>A0A9D9DJL5</accession>
<evidence type="ECO:0000256" key="8">
    <source>
        <dbReference type="ARBA" id="ARBA00022490"/>
    </source>
</evidence>
<evidence type="ECO:0000256" key="17">
    <source>
        <dbReference type="ARBA" id="ARBA00024861"/>
    </source>
</evidence>
<dbReference type="GO" id="GO:0000287">
    <property type="term" value="F:magnesium ion binding"/>
    <property type="evidence" value="ECO:0007669"/>
    <property type="project" value="UniProtKB-UniRule"/>
</dbReference>
<comment type="pathway">
    <text evidence="4 18">Amino-acid biosynthesis; L-histidine biosynthesis; L-histidine from 5-phospho-alpha-D-ribose 1-diphosphate: step 1/9.</text>
</comment>
<comment type="activity regulation">
    <text evidence="18">Feedback inhibited by histidine.</text>
</comment>
<comment type="subcellular location">
    <subcellularLocation>
        <location evidence="3 18">Cytoplasm</location>
    </subcellularLocation>
</comment>
<evidence type="ECO:0000256" key="10">
    <source>
        <dbReference type="ARBA" id="ARBA00022676"/>
    </source>
</evidence>
<dbReference type="SUPFAM" id="SSF53850">
    <property type="entry name" value="Periplasmic binding protein-like II"/>
    <property type="match status" value="1"/>
</dbReference>
<evidence type="ECO:0000259" key="19">
    <source>
        <dbReference type="Pfam" id="PF01634"/>
    </source>
</evidence>
<dbReference type="Proteomes" id="UP000823635">
    <property type="component" value="Unassembled WGS sequence"/>
</dbReference>
<comment type="caution">
    <text evidence="21">The sequence shown here is derived from an EMBL/GenBank/DDBJ whole genome shotgun (WGS) entry which is preliminary data.</text>
</comment>
<dbReference type="GO" id="GO:0000105">
    <property type="term" value="P:L-histidine biosynthetic process"/>
    <property type="evidence" value="ECO:0007669"/>
    <property type="project" value="UniProtKB-UniRule"/>
</dbReference>
<evidence type="ECO:0000256" key="1">
    <source>
        <dbReference type="ARBA" id="ARBA00000915"/>
    </source>
</evidence>
<name>A0A9D9DJL5_9BACT</name>
<comment type="catalytic activity">
    <reaction evidence="1 18">
        <text>1-(5-phospho-beta-D-ribosyl)-ATP + diphosphate = 5-phospho-alpha-D-ribose 1-diphosphate + ATP</text>
        <dbReference type="Rhea" id="RHEA:18473"/>
        <dbReference type="ChEBI" id="CHEBI:30616"/>
        <dbReference type="ChEBI" id="CHEBI:33019"/>
        <dbReference type="ChEBI" id="CHEBI:58017"/>
        <dbReference type="ChEBI" id="CHEBI:73183"/>
        <dbReference type="EC" id="2.4.2.17"/>
    </reaction>
</comment>
<comment type="function">
    <text evidence="17 18">Catalyzes the condensation of ATP and 5-phosphoribose 1-diphosphate to form N'-(5'-phosphoribosyl)-ATP (PR-ATP). Has a crucial role in the pathway because the rate of histidine biosynthesis seems to be controlled primarily by regulation of HisG enzymatic activity.</text>
</comment>
<reference evidence="21" key="1">
    <citation type="submission" date="2020-10" db="EMBL/GenBank/DDBJ databases">
        <authorList>
            <person name="Gilroy R."/>
        </authorList>
    </citation>
    <scope>NUCLEOTIDE SEQUENCE</scope>
    <source>
        <strain evidence="21">15467</strain>
    </source>
</reference>
<evidence type="ECO:0000256" key="5">
    <source>
        <dbReference type="ARBA" id="ARBA00007955"/>
    </source>
</evidence>
<comment type="similarity">
    <text evidence="5 18">Belongs to the ATP phosphoribosyltransferase family. Long subfamily.</text>
</comment>
<dbReference type="HAMAP" id="MF_00079">
    <property type="entry name" value="HisG_Long"/>
    <property type="match status" value="1"/>
</dbReference>
<protein>
    <recommendedName>
        <fullName evidence="7 18">ATP phosphoribosyltransferase</fullName>
        <shortName evidence="18">ATP-PRT</shortName>
        <shortName evidence="18">ATP-PRTase</shortName>
        <ecNumber evidence="6 18">2.4.2.17</ecNumber>
    </recommendedName>
</protein>
<comment type="cofactor">
    <cofactor evidence="2 18">
        <name>Mg(2+)</name>
        <dbReference type="ChEBI" id="CHEBI:18420"/>
    </cofactor>
</comment>
<evidence type="ECO:0000313" key="22">
    <source>
        <dbReference type="Proteomes" id="UP000823635"/>
    </source>
</evidence>
<evidence type="ECO:0000256" key="14">
    <source>
        <dbReference type="ARBA" id="ARBA00022840"/>
    </source>
</evidence>
<evidence type="ECO:0000256" key="2">
    <source>
        <dbReference type="ARBA" id="ARBA00001946"/>
    </source>
</evidence>
<evidence type="ECO:0000256" key="6">
    <source>
        <dbReference type="ARBA" id="ARBA00011946"/>
    </source>
</evidence>
<reference evidence="21" key="2">
    <citation type="journal article" date="2021" name="PeerJ">
        <title>Extensive microbial diversity within the chicken gut microbiome revealed by metagenomics and culture.</title>
        <authorList>
            <person name="Gilroy R."/>
            <person name="Ravi A."/>
            <person name="Getino M."/>
            <person name="Pursley I."/>
            <person name="Horton D.L."/>
            <person name="Alikhan N.F."/>
            <person name="Baker D."/>
            <person name="Gharbi K."/>
            <person name="Hall N."/>
            <person name="Watson M."/>
            <person name="Adriaenssens E.M."/>
            <person name="Foster-Nyarko E."/>
            <person name="Jarju S."/>
            <person name="Secka A."/>
            <person name="Antonio M."/>
            <person name="Oren A."/>
            <person name="Chaudhuri R.R."/>
            <person name="La Ragione R."/>
            <person name="Hildebrand F."/>
            <person name="Pallen M.J."/>
        </authorList>
    </citation>
    <scope>NUCLEOTIDE SEQUENCE</scope>
    <source>
        <strain evidence="21">15467</strain>
    </source>
</reference>
<evidence type="ECO:0000256" key="11">
    <source>
        <dbReference type="ARBA" id="ARBA00022679"/>
    </source>
</evidence>
<evidence type="ECO:0000256" key="7">
    <source>
        <dbReference type="ARBA" id="ARBA00020998"/>
    </source>
</evidence>
<dbReference type="EC" id="2.4.2.17" evidence="6 18"/>
<dbReference type="NCBIfam" id="TIGR03455">
    <property type="entry name" value="HisG_C-term"/>
    <property type="match status" value="1"/>
</dbReference>
<sequence length="283" mass="31122">MLRIALQSKGRLNEESLGILRDSGIKVEESKRKLLSKALNYPIEVIYLRDDDIPHAVASGIADLGIVGHNEVMEKGENVKEIFKLGFGKCRLSLAIPKTENYTGLSYFNGKKVATSYPAILKKFFDSNGIDAVIEEIAGSVEIAPSIGLTDSIFDIVSSGSTLISNGLTEVEKVLDSEAVVVAAPEMDAEKEAAVADLIFRFESVKRSRGKKYILVNIPNDKIDEALKIIPSMKSPTLLPLADKNWSAIHTVVDEDEIWDKCYQLKKIGAEDILILSLEKMIL</sequence>
<dbReference type="InterPro" id="IPR013820">
    <property type="entry name" value="ATP_PRibTrfase_cat"/>
</dbReference>
<evidence type="ECO:0000259" key="20">
    <source>
        <dbReference type="Pfam" id="PF08029"/>
    </source>
</evidence>
<keyword evidence="10 18" id="KW-0328">Glycosyltransferase</keyword>
<dbReference type="InterPro" id="IPR011322">
    <property type="entry name" value="N-reg_PII-like_a/b"/>
</dbReference>
<evidence type="ECO:0000256" key="4">
    <source>
        <dbReference type="ARBA" id="ARBA00004667"/>
    </source>
</evidence>
<dbReference type="FunFam" id="3.40.190.10:FF:000008">
    <property type="entry name" value="ATP phosphoribosyltransferase"/>
    <property type="match status" value="1"/>
</dbReference>
<evidence type="ECO:0000256" key="15">
    <source>
        <dbReference type="ARBA" id="ARBA00022842"/>
    </source>
</evidence>
<keyword evidence="12 18" id="KW-0479">Metal-binding</keyword>
<dbReference type="FunFam" id="3.30.70.120:FF:000002">
    <property type="entry name" value="ATP phosphoribosyltransferase"/>
    <property type="match status" value="1"/>
</dbReference>
<evidence type="ECO:0000313" key="21">
    <source>
        <dbReference type="EMBL" id="MBO8428844.1"/>
    </source>
</evidence>
<dbReference type="EMBL" id="JADINB010000065">
    <property type="protein sequence ID" value="MBO8428844.1"/>
    <property type="molecule type" value="Genomic_DNA"/>
</dbReference>
<dbReference type="AlphaFoldDB" id="A0A9D9DJL5"/>
<keyword evidence="14 18" id="KW-0067">ATP-binding</keyword>
<evidence type="ECO:0000256" key="16">
    <source>
        <dbReference type="ARBA" id="ARBA00023102"/>
    </source>
</evidence>
<proteinExistence type="inferred from homology"/>
<keyword evidence="15 18" id="KW-0460">Magnesium</keyword>
<dbReference type="InterPro" id="IPR001348">
    <property type="entry name" value="ATP_PRibTrfase_HisG"/>
</dbReference>
<keyword evidence="16 18" id="KW-0368">Histidine biosynthesis</keyword>
<dbReference type="SUPFAM" id="SSF54913">
    <property type="entry name" value="GlnB-like"/>
    <property type="match status" value="1"/>
</dbReference>
<gene>
    <name evidence="18" type="primary">hisG</name>
    <name evidence="21" type="ORF">IAC68_02780</name>
</gene>
<evidence type="ECO:0000256" key="3">
    <source>
        <dbReference type="ARBA" id="ARBA00004496"/>
    </source>
</evidence>
<dbReference type="PANTHER" id="PTHR21403:SF8">
    <property type="entry name" value="ATP PHOSPHORIBOSYLTRANSFERASE"/>
    <property type="match status" value="1"/>
</dbReference>
<keyword evidence="8 18" id="KW-0963">Cytoplasm</keyword>
<keyword evidence="13 18" id="KW-0547">Nucleotide-binding</keyword>
<feature type="domain" description="Histidine biosynthesis HisG C-terminal" evidence="20">
    <location>
        <begin position="209"/>
        <end position="280"/>
    </location>
</feature>
<keyword evidence="11 18" id="KW-0808">Transferase</keyword>
<keyword evidence="9 18" id="KW-0028">Amino-acid biosynthesis</keyword>
<dbReference type="Gene3D" id="3.40.190.10">
    <property type="entry name" value="Periplasmic binding protein-like II"/>
    <property type="match status" value="2"/>
</dbReference>